<feature type="compositionally biased region" description="Low complexity" evidence="1">
    <location>
        <begin position="75"/>
        <end position="89"/>
    </location>
</feature>
<organism evidence="2 3">
    <name type="scientific">Salicibibacter cibarius</name>
    <dbReference type="NCBI Taxonomy" id="2743000"/>
    <lineage>
        <taxon>Bacteria</taxon>
        <taxon>Bacillati</taxon>
        <taxon>Bacillota</taxon>
        <taxon>Bacilli</taxon>
        <taxon>Bacillales</taxon>
        <taxon>Bacillaceae</taxon>
        <taxon>Salicibibacter</taxon>
    </lineage>
</organism>
<protein>
    <submittedName>
        <fullName evidence="2">Uncharacterized protein</fullName>
    </submittedName>
</protein>
<reference evidence="2 3" key="1">
    <citation type="submission" date="2020-06" db="EMBL/GenBank/DDBJ databases">
        <title>Genomic analysis of Salicibibacter sp. NKC5-3.</title>
        <authorList>
            <person name="Oh Y.J."/>
        </authorList>
    </citation>
    <scope>NUCLEOTIDE SEQUENCE [LARGE SCALE GENOMIC DNA]</scope>
    <source>
        <strain evidence="2 3">NKC5-3</strain>
    </source>
</reference>
<feature type="region of interest" description="Disordered" evidence="1">
    <location>
        <begin position="54"/>
        <end position="93"/>
    </location>
</feature>
<gene>
    <name evidence="2" type="ORF">HUG15_09370</name>
</gene>
<dbReference type="KEGG" id="scia:HUG15_09370"/>
<dbReference type="Proteomes" id="UP000595823">
    <property type="component" value="Chromosome"/>
</dbReference>
<name>A0A7T7CBD4_9BACI</name>
<dbReference type="AlphaFoldDB" id="A0A7T7CBD4"/>
<evidence type="ECO:0000313" key="2">
    <source>
        <dbReference type="EMBL" id="QQK75753.1"/>
    </source>
</evidence>
<evidence type="ECO:0000256" key="1">
    <source>
        <dbReference type="SAM" id="MobiDB-lite"/>
    </source>
</evidence>
<sequence>MVHVVDQCIASGLVRPEVHAGSDGNQVRANASIHSLKKRELAPVQTIEDYLADLEEKDEQTLGASKETNDDDDQPPSSHPHGASPPMSSKNRPIMKIFMAKPFPIKPIAAPSFRMRACIEKAKDRNVPALSWS</sequence>
<accession>A0A7T7CBD4</accession>
<keyword evidence="3" id="KW-1185">Reference proteome</keyword>
<dbReference type="EMBL" id="CP054705">
    <property type="protein sequence ID" value="QQK75753.1"/>
    <property type="molecule type" value="Genomic_DNA"/>
</dbReference>
<proteinExistence type="predicted"/>
<evidence type="ECO:0000313" key="3">
    <source>
        <dbReference type="Proteomes" id="UP000595823"/>
    </source>
</evidence>